<evidence type="ECO:0000313" key="2">
    <source>
        <dbReference type="Proteomes" id="UP000703269"/>
    </source>
</evidence>
<evidence type="ECO:0000313" key="1">
    <source>
        <dbReference type="EMBL" id="GJE97275.1"/>
    </source>
</evidence>
<evidence type="ECO:0008006" key="3">
    <source>
        <dbReference type="Google" id="ProtNLM"/>
    </source>
</evidence>
<sequence>MQTGKHADPASTTFTEYVLKNGPLLDLILWFSTPATMLCLSRACRRAHAAARSHIARCFNVHTHLSRYFASPQAFRELQERTGTLISGSTALQFFNRTRYASADLDLYCTYDARAEVGWWLIERAGYTFHPNHRQDSYFGLALDEARPPGAPVEEDRYGNLNGISAVYCFRRRVEDADGRDREVEVQLIVAYLNPMEAVLSFHSTVVLNVISYSHAYCLYPRATLEHRLALLLLPDRRVRRGVTDKYKKRGYAVLRRIPASPSLSTSSAPGDAAAQERARARSVPLGFRCDRHSWVLPVRADGAALLPQLHDPCGTAISRDPCSVTTWEMVGGAGARRIHAESVEPVGFGQSYIVTDRRLRDVMTMVQKLYVDVPTIPDDDTK</sequence>
<reference evidence="1 2" key="1">
    <citation type="submission" date="2021-08" db="EMBL/GenBank/DDBJ databases">
        <title>Draft Genome Sequence of Phanerochaete sordida strain YK-624.</title>
        <authorList>
            <person name="Mori T."/>
            <person name="Dohra H."/>
            <person name="Suzuki T."/>
            <person name="Kawagishi H."/>
            <person name="Hirai H."/>
        </authorList>
    </citation>
    <scope>NUCLEOTIDE SEQUENCE [LARGE SCALE GENOMIC DNA]</scope>
    <source>
        <strain evidence="1 2">YK-624</strain>
    </source>
</reference>
<keyword evidence="2" id="KW-1185">Reference proteome</keyword>
<proteinExistence type="predicted"/>
<gene>
    <name evidence="1" type="ORF">PsYK624_134910</name>
</gene>
<dbReference type="OrthoDB" id="3041043at2759"/>
<dbReference type="AlphaFoldDB" id="A0A9P3GPP2"/>
<dbReference type="EMBL" id="BPQB01000069">
    <property type="protein sequence ID" value="GJE97275.1"/>
    <property type="molecule type" value="Genomic_DNA"/>
</dbReference>
<name>A0A9P3GPP2_9APHY</name>
<comment type="caution">
    <text evidence="1">The sequence shown here is derived from an EMBL/GenBank/DDBJ whole genome shotgun (WGS) entry which is preliminary data.</text>
</comment>
<accession>A0A9P3GPP2</accession>
<protein>
    <recommendedName>
        <fullName evidence="3">F-box domain-containing protein</fullName>
    </recommendedName>
</protein>
<dbReference type="Proteomes" id="UP000703269">
    <property type="component" value="Unassembled WGS sequence"/>
</dbReference>
<organism evidence="1 2">
    <name type="scientific">Phanerochaete sordida</name>
    <dbReference type="NCBI Taxonomy" id="48140"/>
    <lineage>
        <taxon>Eukaryota</taxon>
        <taxon>Fungi</taxon>
        <taxon>Dikarya</taxon>
        <taxon>Basidiomycota</taxon>
        <taxon>Agaricomycotina</taxon>
        <taxon>Agaricomycetes</taxon>
        <taxon>Polyporales</taxon>
        <taxon>Phanerochaetaceae</taxon>
        <taxon>Phanerochaete</taxon>
    </lineage>
</organism>